<keyword evidence="3" id="KW-1003">Cell membrane</keyword>
<dbReference type="GO" id="GO:0098855">
    <property type="term" value="C:HCN channel complex"/>
    <property type="evidence" value="ECO:0007669"/>
    <property type="project" value="TreeGrafter"/>
</dbReference>
<feature type="transmembrane region" description="Helical" evidence="9">
    <location>
        <begin position="204"/>
        <end position="223"/>
    </location>
</feature>
<name>A0AA88MLC0_CHASR</name>
<protein>
    <recommendedName>
        <fullName evidence="10">Cyclic nucleotide-binding domain-containing protein</fullName>
    </recommendedName>
</protein>
<dbReference type="GO" id="GO:0003254">
    <property type="term" value="P:regulation of membrane depolarization"/>
    <property type="evidence" value="ECO:0007669"/>
    <property type="project" value="TreeGrafter"/>
</dbReference>
<evidence type="ECO:0000256" key="7">
    <source>
        <dbReference type="ARBA" id="ARBA00023065"/>
    </source>
</evidence>
<keyword evidence="6 9" id="KW-1133">Transmembrane helix</keyword>
<keyword evidence="8 9" id="KW-0472">Membrane</keyword>
<comment type="caution">
    <text evidence="11">The sequence shown here is derived from an EMBL/GenBank/DDBJ whole genome shotgun (WGS) entry which is preliminary data.</text>
</comment>
<keyword evidence="5" id="KW-0633">Potassium transport</keyword>
<keyword evidence="5" id="KW-0631">Potassium channel</keyword>
<evidence type="ECO:0000313" key="12">
    <source>
        <dbReference type="Proteomes" id="UP001187415"/>
    </source>
</evidence>
<dbReference type="InterPro" id="IPR014710">
    <property type="entry name" value="RmlC-like_jellyroll"/>
</dbReference>
<dbReference type="InterPro" id="IPR018490">
    <property type="entry name" value="cNMP-bd_dom_sf"/>
</dbReference>
<gene>
    <name evidence="11" type="ORF">Q5P01_013896</name>
</gene>
<evidence type="ECO:0000256" key="5">
    <source>
        <dbReference type="ARBA" id="ARBA00022826"/>
    </source>
</evidence>
<organism evidence="11 12">
    <name type="scientific">Channa striata</name>
    <name type="common">Snakehead murrel</name>
    <name type="synonym">Ophicephalus striatus</name>
    <dbReference type="NCBI Taxonomy" id="64152"/>
    <lineage>
        <taxon>Eukaryota</taxon>
        <taxon>Metazoa</taxon>
        <taxon>Chordata</taxon>
        <taxon>Craniata</taxon>
        <taxon>Vertebrata</taxon>
        <taxon>Euteleostomi</taxon>
        <taxon>Actinopterygii</taxon>
        <taxon>Neopterygii</taxon>
        <taxon>Teleostei</taxon>
        <taxon>Neoteleostei</taxon>
        <taxon>Acanthomorphata</taxon>
        <taxon>Anabantaria</taxon>
        <taxon>Anabantiformes</taxon>
        <taxon>Channoidei</taxon>
        <taxon>Channidae</taxon>
        <taxon>Channa</taxon>
    </lineage>
</organism>
<evidence type="ECO:0000259" key="10">
    <source>
        <dbReference type="PROSITE" id="PS50042"/>
    </source>
</evidence>
<dbReference type="SUPFAM" id="SSF81324">
    <property type="entry name" value="Voltage-gated potassium channels"/>
    <property type="match status" value="1"/>
</dbReference>
<dbReference type="SUPFAM" id="SSF51206">
    <property type="entry name" value="cAMP-binding domain-like"/>
    <property type="match status" value="1"/>
</dbReference>
<dbReference type="Gene3D" id="2.60.120.10">
    <property type="entry name" value="Jelly Rolls"/>
    <property type="match status" value="1"/>
</dbReference>
<dbReference type="EMBL" id="JAUPFM010000010">
    <property type="protein sequence ID" value="KAK2840156.1"/>
    <property type="molecule type" value="Genomic_DNA"/>
</dbReference>
<dbReference type="Pfam" id="PF00520">
    <property type="entry name" value="Ion_trans"/>
    <property type="match status" value="1"/>
</dbReference>
<feature type="transmembrane region" description="Helical" evidence="9">
    <location>
        <begin position="141"/>
        <end position="159"/>
    </location>
</feature>
<evidence type="ECO:0000256" key="2">
    <source>
        <dbReference type="ARBA" id="ARBA00022448"/>
    </source>
</evidence>
<dbReference type="Gene3D" id="1.10.287.70">
    <property type="match status" value="1"/>
</dbReference>
<dbReference type="CDD" id="cd00038">
    <property type="entry name" value="CAP_ED"/>
    <property type="match status" value="1"/>
</dbReference>
<dbReference type="PANTHER" id="PTHR45689">
    <property type="entry name" value="I[[H]] CHANNEL, ISOFORM E"/>
    <property type="match status" value="1"/>
</dbReference>
<evidence type="ECO:0000256" key="4">
    <source>
        <dbReference type="ARBA" id="ARBA00022692"/>
    </source>
</evidence>
<dbReference type="SMART" id="SM00100">
    <property type="entry name" value="cNMP"/>
    <property type="match status" value="1"/>
</dbReference>
<evidence type="ECO:0000256" key="9">
    <source>
        <dbReference type="SAM" id="Phobius"/>
    </source>
</evidence>
<accession>A0AA88MLC0</accession>
<evidence type="ECO:0000256" key="1">
    <source>
        <dbReference type="ARBA" id="ARBA00004651"/>
    </source>
</evidence>
<evidence type="ECO:0000256" key="8">
    <source>
        <dbReference type="ARBA" id="ARBA00023136"/>
    </source>
</evidence>
<keyword evidence="5" id="KW-0630">Potassium</keyword>
<dbReference type="GO" id="GO:0030425">
    <property type="term" value="C:dendrite"/>
    <property type="evidence" value="ECO:0007669"/>
    <property type="project" value="TreeGrafter"/>
</dbReference>
<evidence type="ECO:0000256" key="3">
    <source>
        <dbReference type="ARBA" id="ARBA00022475"/>
    </source>
</evidence>
<dbReference type="Gene3D" id="1.10.287.630">
    <property type="entry name" value="Helix hairpin bin"/>
    <property type="match status" value="1"/>
</dbReference>
<dbReference type="InterPro" id="IPR000595">
    <property type="entry name" value="cNMP-bd_dom"/>
</dbReference>
<dbReference type="Pfam" id="PF08412">
    <property type="entry name" value="Ion_trans_N"/>
    <property type="match status" value="1"/>
</dbReference>
<keyword evidence="12" id="KW-1185">Reference proteome</keyword>
<feature type="transmembrane region" description="Helical" evidence="9">
    <location>
        <begin position="64"/>
        <end position="87"/>
    </location>
</feature>
<keyword evidence="2" id="KW-0813">Transport</keyword>
<evidence type="ECO:0000313" key="11">
    <source>
        <dbReference type="EMBL" id="KAK2840156.1"/>
    </source>
</evidence>
<keyword evidence="5" id="KW-0407">Ion channel</keyword>
<evidence type="ECO:0000256" key="6">
    <source>
        <dbReference type="ARBA" id="ARBA00022989"/>
    </source>
</evidence>
<dbReference type="PROSITE" id="PS50042">
    <property type="entry name" value="CNMP_BINDING_3"/>
    <property type="match status" value="1"/>
</dbReference>
<dbReference type="GO" id="GO:0030424">
    <property type="term" value="C:axon"/>
    <property type="evidence" value="ECO:0007669"/>
    <property type="project" value="TreeGrafter"/>
</dbReference>
<dbReference type="InterPro" id="IPR051413">
    <property type="entry name" value="K/Na_HCN_channel"/>
</dbReference>
<dbReference type="InterPro" id="IPR005821">
    <property type="entry name" value="Ion_trans_dom"/>
</dbReference>
<feature type="transmembrane region" description="Helical" evidence="9">
    <location>
        <begin position="259"/>
        <end position="286"/>
    </location>
</feature>
<dbReference type="PANTHER" id="PTHR45689:SF8">
    <property type="entry name" value="POTASSIUM_SODIUM HYPERPOLARIZATION-ACTIVATED CYCLIC NUCLEOTIDE-GATED CHANNEL 2-LIKE"/>
    <property type="match status" value="1"/>
</dbReference>
<dbReference type="AlphaFoldDB" id="A0AA88MLC0"/>
<comment type="subcellular location">
    <subcellularLocation>
        <location evidence="1">Cell membrane</location>
        <topology evidence="1">Multi-pass membrane protein</topology>
    </subcellularLocation>
</comment>
<feature type="domain" description="Cyclic nucleotide-binding" evidence="10">
    <location>
        <begin position="361"/>
        <end position="466"/>
    </location>
</feature>
<proteinExistence type="predicted"/>
<dbReference type="Proteomes" id="UP001187415">
    <property type="component" value="Unassembled WGS sequence"/>
</dbReference>
<dbReference type="Pfam" id="PF00027">
    <property type="entry name" value="cNMP_binding"/>
    <property type="match status" value="1"/>
</dbReference>
<keyword evidence="4 9" id="KW-0812">Transmembrane</keyword>
<reference evidence="11" key="1">
    <citation type="submission" date="2023-07" db="EMBL/GenBank/DDBJ databases">
        <title>Chromosome-level Genome Assembly of Striped Snakehead (Channa striata).</title>
        <authorList>
            <person name="Liu H."/>
        </authorList>
    </citation>
    <scope>NUCLEOTIDE SEQUENCE</scope>
    <source>
        <strain evidence="11">Gz</strain>
        <tissue evidence="11">Muscle</tissue>
    </source>
</reference>
<sequence>MEKLKGPAVGCSMATCGWRALLLPQLNRQSLYVYGSEVAVEKECVRQLESGVFVIHPFSLMRSYYILCMMAITFLNLIGIPMEIAFLDVNSGLVWEGFNVFSDTLFLIDVALNFRMGIITEDSEEAILDIKRIRVNYLRTWFIPDVIAAFPIGYILLFATNKMMRILMFVRILSLIRLARVSRLVRFFNEVEKVSNANLEVVRLFLRILSLFMMIFLLCHWNGCIHDCEVLLGVFRALSQMIALSYGSMDAPTNYVEMWIVMVSMVSGCLMYTVLVANATAMIVNVDPASKEYKSKMSRLEHYMTFMKLPPELQLRINNYYQARYGGKWFDDKDVMNTVSSALKEEILTVMCSRLLRNVPMFQDKEENFISAVLLKLEYEVFQEADVIVRQNVPGDRMFFIDHGQVLMETDSYERELCDGDFFGETCVLTKGKHLATVKALTDCQCFSLSHDDLRDTLESFPDVKKDLDKLVQLNLEEELV</sequence>
<dbReference type="GO" id="GO:0005249">
    <property type="term" value="F:voltage-gated potassium channel activity"/>
    <property type="evidence" value="ECO:0007669"/>
    <property type="project" value="TreeGrafter"/>
</dbReference>
<keyword evidence="7" id="KW-0406">Ion transport</keyword>
<dbReference type="GO" id="GO:0035725">
    <property type="term" value="P:sodium ion transmembrane transport"/>
    <property type="evidence" value="ECO:0007669"/>
    <property type="project" value="TreeGrafter"/>
</dbReference>
<dbReference type="InterPro" id="IPR013621">
    <property type="entry name" value="Ion_trans_N"/>
</dbReference>